<dbReference type="GO" id="GO:0016887">
    <property type="term" value="F:ATP hydrolysis activity"/>
    <property type="evidence" value="ECO:0007669"/>
    <property type="project" value="InterPro"/>
</dbReference>
<dbReference type="PANTHER" id="PTHR35894:SF1">
    <property type="entry name" value="PHOSPHORIBULOKINASE _ URIDINE KINASE FAMILY"/>
    <property type="match status" value="1"/>
</dbReference>
<dbReference type="InterPro" id="IPR036365">
    <property type="entry name" value="PGBD-like_sf"/>
</dbReference>
<name>A0A9X7UXW5_9GAMM</name>
<dbReference type="InterPro" id="IPR036366">
    <property type="entry name" value="PGBDSf"/>
</dbReference>
<dbReference type="PANTHER" id="PTHR35894">
    <property type="entry name" value="GENERAL SECRETION PATHWAY PROTEIN A-RELATED"/>
    <property type="match status" value="1"/>
</dbReference>
<dbReference type="RefSeq" id="WP_228346626.1">
    <property type="nucleotide sequence ID" value="NZ_CP046056.1"/>
</dbReference>
<dbReference type="Pfam" id="PF01471">
    <property type="entry name" value="PG_binding_1"/>
    <property type="match status" value="1"/>
</dbReference>
<reference evidence="2 3" key="1">
    <citation type="submission" date="2019-11" db="EMBL/GenBank/DDBJ databases">
        <title>Venatorbacter sp. nov. a predator of Campylobacter and other Gram-negative bacteria.</title>
        <authorList>
            <person name="Saeedi A."/>
            <person name="Cummings N.J."/>
            <person name="Connerton I.F."/>
            <person name="Connerton P.L."/>
        </authorList>
    </citation>
    <scope>NUCLEOTIDE SEQUENCE [LARGE SCALE GENOMIC DNA]</scope>
    <source>
        <strain evidence="2">XL5</strain>
    </source>
</reference>
<dbReference type="Gene3D" id="1.10.101.10">
    <property type="entry name" value="PGBD-like superfamily/PGBD"/>
    <property type="match status" value="1"/>
</dbReference>
<dbReference type="CDD" id="cd00009">
    <property type="entry name" value="AAA"/>
    <property type="match status" value="1"/>
</dbReference>
<dbReference type="Pfam" id="PF13401">
    <property type="entry name" value="AAA_22"/>
    <property type="match status" value="1"/>
</dbReference>
<dbReference type="AlphaFoldDB" id="A0A9X7UXW5"/>
<dbReference type="InterPro" id="IPR049945">
    <property type="entry name" value="AAA_22"/>
</dbReference>
<dbReference type="Gene3D" id="3.40.50.300">
    <property type="entry name" value="P-loop containing nucleotide triphosphate hydrolases"/>
    <property type="match status" value="1"/>
</dbReference>
<dbReference type="Proteomes" id="UP000596074">
    <property type="component" value="Chromosome"/>
</dbReference>
<dbReference type="SUPFAM" id="SSF47090">
    <property type="entry name" value="PGBD-like"/>
    <property type="match status" value="1"/>
</dbReference>
<keyword evidence="3" id="KW-1185">Reference proteome</keyword>
<proteinExistence type="predicted"/>
<evidence type="ECO:0000259" key="1">
    <source>
        <dbReference type="SMART" id="SM00382"/>
    </source>
</evidence>
<sequence length="499" mass="55377">MYLEHFGLQRLPFTIAPDPDLLYLSRGHQEALAHLHYALTGHGGLVCLTGEVGTGKTTLCRAFLHQLPAHVRSAYLFNPQLSATELLHSLCDELGIVVAEQASPRELFNRLNHELLQGYAAGQRFICIIDEAQSMPVPLLEQVRLLTNLETDKEKLLTVILVGQPELRQQLARYDLRQLSQRITARYHLQHLGFSETRAYLQHRCRLAGAERPLFSVAAQWQLWRASGGIPRLLNSLADRALLGAYANGKTLVTPQWVRGAQREILPARAYFSPHGKSGWRLSPGSLVLLLLILLPALWWWLPSLPRTLEAVVLSSGSSGQHLAATDHAAGPALNPVHLLGRELGLPAVQDCSALPAQGWRCLWLEWPLEYLQRLAVPVAVPQAGTSGTVWQLAQHLAAGARLSGRSLVLWQPPASFDRKLIRPGNQHDTVRWVRQRLGVAAPSGWQVIGPQGQSSQPDDGFYDPLLAQAVLEFQQQHGLKADRILGPQTLFMLWLQEG</sequence>
<dbReference type="InterPro" id="IPR002477">
    <property type="entry name" value="Peptidoglycan-bd-like"/>
</dbReference>
<dbReference type="InterPro" id="IPR027417">
    <property type="entry name" value="P-loop_NTPase"/>
</dbReference>
<dbReference type="InterPro" id="IPR052026">
    <property type="entry name" value="ExeA_AAA_ATPase_DNA-bind"/>
</dbReference>
<dbReference type="SUPFAM" id="SSF52540">
    <property type="entry name" value="P-loop containing nucleoside triphosphate hydrolases"/>
    <property type="match status" value="1"/>
</dbReference>
<gene>
    <name evidence="2" type="ORF">GJQ55_06070</name>
</gene>
<dbReference type="InterPro" id="IPR003593">
    <property type="entry name" value="AAA+_ATPase"/>
</dbReference>
<dbReference type="KEGG" id="vcw:GJQ55_06070"/>
<evidence type="ECO:0000313" key="2">
    <source>
        <dbReference type="EMBL" id="QQD24070.1"/>
    </source>
</evidence>
<protein>
    <submittedName>
        <fullName evidence="2">AAA family ATPase</fullName>
    </submittedName>
</protein>
<evidence type="ECO:0000313" key="3">
    <source>
        <dbReference type="Proteomes" id="UP000596074"/>
    </source>
</evidence>
<organism evidence="2 3">
    <name type="scientific">Venatoribacter cucullus</name>
    <dbReference type="NCBI Taxonomy" id="2661630"/>
    <lineage>
        <taxon>Bacteria</taxon>
        <taxon>Pseudomonadati</taxon>
        <taxon>Pseudomonadota</taxon>
        <taxon>Gammaproteobacteria</taxon>
        <taxon>Oceanospirillales</taxon>
        <taxon>Oceanospirillaceae</taxon>
        <taxon>Venatoribacter</taxon>
    </lineage>
</organism>
<feature type="domain" description="AAA+ ATPase" evidence="1">
    <location>
        <begin position="42"/>
        <end position="195"/>
    </location>
</feature>
<dbReference type="SMART" id="SM00382">
    <property type="entry name" value="AAA"/>
    <property type="match status" value="1"/>
</dbReference>
<dbReference type="EMBL" id="CP046056">
    <property type="protein sequence ID" value="QQD24070.1"/>
    <property type="molecule type" value="Genomic_DNA"/>
</dbReference>
<accession>A0A9X7UXW5</accession>